<dbReference type="PANTHER" id="PTHR43794">
    <property type="entry name" value="AMINOHYDROLASE SSNA-RELATED"/>
    <property type="match status" value="1"/>
</dbReference>
<comment type="similarity">
    <text evidence="1">Belongs to the metallo-dependent hydrolases superfamily. ATZ/TRZ family.</text>
</comment>
<organism evidence="4 5">
    <name type="scientific">Marinibaculum pumilum</name>
    <dbReference type="NCBI Taxonomy" id="1766165"/>
    <lineage>
        <taxon>Bacteria</taxon>
        <taxon>Pseudomonadati</taxon>
        <taxon>Pseudomonadota</taxon>
        <taxon>Alphaproteobacteria</taxon>
        <taxon>Rhodospirillales</taxon>
        <taxon>Rhodospirillaceae</taxon>
        <taxon>Marinibaculum</taxon>
    </lineage>
</organism>
<dbReference type="Pfam" id="PF01979">
    <property type="entry name" value="Amidohydro_1"/>
    <property type="match status" value="1"/>
</dbReference>
<dbReference type="InterPro" id="IPR050287">
    <property type="entry name" value="MTA/SAH_deaminase"/>
</dbReference>
<dbReference type="Gene3D" id="3.20.20.140">
    <property type="entry name" value="Metal-dependent hydrolases"/>
    <property type="match status" value="1"/>
</dbReference>
<sequence>MRIWIKDPLAILAEGATRGVVVENGRIAELVPAGGQPQLPVDSRFDAGSHVVLPGLVNSHHHFYQTLTRACRTALDKELFPWLTSLYEVWAGLTPDAIATSSRLALCELLLSGCTTAADHHYIFNDRLAEALDLQADAAAEIGMRVTLTRGSMDLSQKDGGLPPDSVVQPLDTILAHSEAVVGRWHDPAPLSMVQVALAPTSPFSVTPELLRESAALAGRLGVRLHTHLAETRDETRFCLDRFGKRPFDYLQDLGWIGPNAWFAHGIWFDDAEVARLGAAGAGIAHCPASNMLLASGFCRTIELEAAGAAIGLAVDGSASNDCSSLIAEARLALLLNRVAPHGYRVSHRDVLRWATEGSARCLGREDIGRLAPGCAADLALFRMDDIQFAGADDPLAALLLAGATRADRVMVAGRWLVEDGAIPGLDLPALMARQRDLARHLVGA</sequence>
<reference evidence="5" key="1">
    <citation type="journal article" date="2019" name="Int. J. Syst. Evol. Microbiol.">
        <title>The Global Catalogue of Microorganisms (GCM) 10K type strain sequencing project: providing services to taxonomists for standard genome sequencing and annotation.</title>
        <authorList>
            <consortium name="The Broad Institute Genomics Platform"/>
            <consortium name="The Broad Institute Genome Sequencing Center for Infectious Disease"/>
            <person name="Wu L."/>
            <person name="Ma J."/>
        </authorList>
    </citation>
    <scope>NUCLEOTIDE SEQUENCE [LARGE SCALE GENOMIC DNA]</scope>
    <source>
        <strain evidence="5">KCTC 42964</strain>
    </source>
</reference>
<evidence type="ECO:0000256" key="2">
    <source>
        <dbReference type="ARBA" id="ARBA00022801"/>
    </source>
</evidence>
<dbReference type="PANTHER" id="PTHR43794:SF11">
    <property type="entry name" value="AMIDOHYDROLASE-RELATED DOMAIN-CONTAINING PROTEIN"/>
    <property type="match status" value="1"/>
</dbReference>
<evidence type="ECO:0000256" key="1">
    <source>
        <dbReference type="ARBA" id="ARBA00006745"/>
    </source>
</evidence>
<dbReference type="EC" id="3.5.4.32" evidence="4"/>
<evidence type="ECO:0000313" key="5">
    <source>
        <dbReference type="Proteomes" id="UP001595528"/>
    </source>
</evidence>
<dbReference type="SUPFAM" id="SSF51338">
    <property type="entry name" value="Composite domain of metallo-dependent hydrolases"/>
    <property type="match status" value="1"/>
</dbReference>
<evidence type="ECO:0000259" key="3">
    <source>
        <dbReference type="Pfam" id="PF01979"/>
    </source>
</evidence>
<protein>
    <submittedName>
        <fullName evidence="4">8-oxoguanine deaminase</fullName>
        <ecNumber evidence="4">3.5.4.32</ecNumber>
    </submittedName>
</protein>
<accession>A0ABV7LA46</accession>
<dbReference type="EMBL" id="JBHRTR010000054">
    <property type="protein sequence ID" value="MFC3231395.1"/>
    <property type="molecule type" value="Genomic_DNA"/>
</dbReference>
<dbReference type="GO" id="GO:0102127">
    <property type="term" value="F:8-oxoguanine deaminase activity"/>
    <property type="evidence" value="ECO:0007669"/>
    <property type="project" value="UniProtKB-EC"/>
</dbReference>
<name>A0ABV7LA46_9PROT</name>
<dbReference type="NCBIfam" id="NF006055">
    <property type="entry name" value="PRK08203.1"/>
    <property type="match status" value="1"/>
</dbReference>
<evidence type="ECO:0000313" key="4">
    <source>
        <dbReference type="EMBL" id="MFC3231395.1"/>
    </source>
</evidence>
<keyword evidence="5" id="KW-1185">Reference proteome</keyword>
<dbReference type="InterPro" id="IPR032466">
    <property type="entry name" value="Metal_Hydrolase"/>
</dbReference>
<dbReference type="InterPro" id="IPR011059">
    <property type="entry name" value="Metal-dep_hydrolase_composite"/>
</dbReference>
<keyword evidence="2 4" id="KW-0378">Hydrolase</keyword>
<dbReference type="InterPro" id="IPR006680">
    <property type="entry name" value="Amidohydro-rel"/>
</dbReference>
<proteinExistence type="inferred from homology"/>
<feature type="domain" description="Amidohydrolase-related" evidence="3">
    <location>
        <begin position="51"/>
        <end position="416"/>
    </location>
</feature>
<comment type="caution">
    <text evidence="4">The sequence shown here is derived from an EMBL/GenBank/DDBJ whole genome shotgun (WGS) entry which is preliminary data.</text>
</comment>
<gene>
    <name evidence="4" type="ORF">ACFOGJ_29375</name>
</gene>
<dbReference type="CDD" id="cd01298">
    <property type="entry name" value="ATZ_TRZ_like"/>
    <property type="match status" value="1"/>
</dbReference>
<dbReference type="RefSeq" id="WP_379906867.1">
    <property type="nucleotide sequence ID" value="NZ_JBHRTR010000054.1"/>
</dbReference>
<dbReference type="Gene3D" id="2.30.40.10">
    <property type="entry name" value="Urease, subunit C, domain 1"/>
    <property type="match status" value="1"/>
</dbReference>
<dbReference type="SUPFAM" id="SSF51556">
    <property type="entry name" value="Metallo-dependent hydrolases"/>
    <property type="match status" value="1"/>
</dbReference>
<dbReference type="Proteomes" id="UP001595528">
    <property type="component" value="Unassembled WGS sequence"/>
</dbReference>